<reference evidence="1" key="2">
    <citation type="journal article" date="2023" name="Microbiol Resour">
        <title>Decontamination and Annotation of the Draft Genome Sequence of the Oomycete Lagenidium giganteum ARSEF 373.</title>
        <authorList>
            <person name="Morgan W.R."/>
            <person name="Tartar A."/>
        </authorList>
    </citation>
    <scope>NUCLEOTIDE SEQUENCE</scope>
    <source>
        <strain evidence="1">ARSEF 373</strain>
    </source>
</reference>
<sequence length="233" mass="26308">MCDDQVKPKPKMQASVLTYVRKITLQQLFIELSTTRSPASQYALDVISNAYPDWQQTAHDRFAQPARTFDDLLEMLQATEVKCPSNGHCMYYALLAIKMNSLGGGSEVITPRRAKDAADHRQQVYSHPRFAVLNQPSDRNTSRLDIHSKWTDEVALTQLTEHLINSGNLDVTEDVGSLHWAGIHEMMATAIYFREPIYVLDRSSSETPIITVYYPIQVKTPSAKTVEAVRVLP</sequence>
<keyword evidence="2" id="KW-1185">Reference proteome</keyword>
<name>A0AAV2YWJ1_9STRA</name>
<evidence type="ECO:0000313" key="1">
    <source>
        <dbReference type="EMBL" id="DAZ99457.1"/>
    </source>
</evidence>
<evidence type="ECO:0008006" key="3">
    <source>
        <dbReference type="Google" id="ProtNLM"/>
    </source>
</evidence>
<proteinExistence type="predicted"/>
<dbReference type="AlphaFoldDB" id="A0AAV2YWJ1"/>
<protein>
    <recommendedName>
        <fullName evidence="3">OTU domain-containing protein</fullName>
    </recommendedName>
</protein>
<organism evidence="1 2">
    <name type="scientific">Lagenidium giganteum</name>
    <dbReference type="NCBI Taxonomy" id="4803"/>
    <lineage>
        <taxon>Eukaryota</taxon>
        <taxon>Sar</taxon>
        <taxon>Stramenopiles</taxon>
        <taxon>Oomycota</taxon>
        <taxon>Peronosporomycetes</taxon>
        <taxon>Pythiales</taxon>
        <taxon>Pythiaceae</taxon>
    </lineage>
</organism>
<dbReference type="Proteomes" id="UP001146120">
    <property type="component" value="Unassembled WGS sequence"/>
</dbReference>
<dbReference type="EMBL" id="DAKRPA010000083">
    <property type="protein sequence ID" value="DAZ99457.1"/>
    <property type="molecule type" value="Genomic_DNA"/>
</dbReference>
<accession>A0AAV2YWJ1</accession>
<gene>
    <name evidence="1" type="ORF">N0F65_004090</name>
</gene>
<reference evidence="1" key="1">
    <citation type="submission" date="2022-11" db="EMBL/GenBank/DDBJ databases">
        <authorList>
            <person name="Morgan W.R."/>
            <person name="Tartar A."/>
        </authorList>
    </citation>
    <scope>NUCLEOTIDE SEQUENCE</scope>
    <source>
        <strain evidence="1">ARSEF 373</strain>
    </source>
</reference>
<comment type="caution">
    <text evidence="1">The sequence shown here is derived from an EMBL/GenBank/DDBJ whole genome shotgun (WGS) entry which is preliminary data.</text>
</comment>
<evidence type="ECO:0000313" key="2">
    <source>
        <dbReference type="Proteomes" id="UP001146120"/>
    </source>
</evidence>